<gene>
    <name evidence="3" type="ORF">PMALA_026900</name>
</gene>
<evidence type="ECO:0000313" key="4">
    <source>
        <dbReference type="Proteomes" id="UP000078597"/>
    </source>
</evidence>
<evidence type="ECO:0000256" key="2">
    <source>
        <dbReference type="SAM" id="SignalP"/>
    </source>
</evidence>
<name>A0A1A8WEQ0_PLAMA</name>
<reference evidence="4" key="1">
    <citation type="submission" date="2016-05" db="EMBL/GenBank/DDBJ databases">
        <authorList>
            <person name="Naeem Raeece"/>
        </authorList>
    </citation>
    <scope>NUCLEOTIDE SEQUENCE [LARGE SCALE GENOMIC DNA]</scope>
</reference>
<feature type="region of interest" description="Disordered" evidence="1">
    <location>
        <begin position="3168"/>
        <end position="3258"/>
    </location>
</feature>
<feature type="compositionally biased region" description="Acidic residues" evidence="1">
    <location>
        <begin position="3248"/>
        <end position="3257"/>
    </location>
</feature>
<proteinExistence type="predicted"/>
<feature type="signal peptide" evidence="2">
    <location>
        <begin position="1"/>
        <end position="21"/>
    </location>
</feature>
<feature type="chain" id="PRO_5008380987" evidence="2">
    <location>
        <begin position="22"/>
        <end position="3420"/>
    </location>
</feature>
<feature type="region of interest" description="Disordered" evidence="1">
    <location>
        <begin position="702"/>
        <end position="721"/>
    </location>
</feature>
<evidence type="ECO:0000313" key="3">
    <source>
        <dbReference type="EMBL" id="SBS89664.1"/>
    </source>
</evidence>
<feature type="compositionally biased region" description="Acidic residues" evidence="1">
    <location>
        <begin position="795"/>
        <end position="804"/>
    </location>
</feature>
<sequence>MKLIILYVLGLLFFLSNNVQCKKKKNKILSNIPKNSNLLDCLSFIAHGDHRNILSEVSDSLLKKLENNELVTKDMLLSTLRSLENKYKETDDDSKKKGIEKLVVDIKEALKKNYTNNSNSNNVENNEEDIKSKEINKKYFLLKLENAFIKKDLSNFKRVNEDIKLRKTYLDKKFKICSTSSEQLLSGAPGKLNLSDSSIKEIDYPSSIKIVNQLIPEEYSISNNTLGSPHFNKLIDLYKPLLDFNIDLIKNDLKNELQTYEDSKNEISFIIRDSKYNKLKKFTFTVPMSRMPDAKPNDEMKKEITDKNRIYTYVISKADRDKIPEEYILSSHLGKPLHIKPKRTKKIIKIPVKKKKKKNINDNIQINVKAPIKVGHLFLKKNEEDNMTEIPLNECHIYLKDIAQGAVDSSSLSQSSSSSPSPSFAKTLEGPVELLTVIKPQSDCDILKKIIIQRIIHHEPMSNKQSKDGNFSPEGNSIQKFPECSHRICHSCFNSLPLIHFNYPSGGLYCMARPTYENNSYNKYDFNEKFINLSYDKNCLICIPSSAINNFLCNLNQDDNSEKEYNQNVNNDFHTYKKIYIHNDTCLNCDPKNNHIFSFLHNSKTCPYCKHNKTFKKENSSSKTVSTFNADASQQNDIHGQGVSNFIIVNDNENLETVSNEEDGNENKEKPSFINRLHNASGGDTKEDNRIYGTYMYSSEGDSRKYDDKVDMKGNNNSEVHNGLSNRIVYLSSSCFDTTKLKVVGRDDQDEDEGEDINNIDVVKEYVGKEDTGRGAVDSRGANSSGEHISGPDNSDSDENLSQEEIDDLDKEKLEIEDENFKQQEDSKFYSSNQTNEVGNSNMSYLRKLYYNTVHEQGNNMDNNEEEVFLFNIRFIYKTSFFGKKKIVNAYLKTSKVDISYNKEKILYLFENLFKKVFKDIDYKIKESLVHLSPIIEDYEITGYDMDFGKVQAHYAGSINMFKHSIFDLQNMAIYFISPDEKYILLEDVIREIHEEKEGRGSYYKLHHDENVDTPSEEKNVIDSVIEEQEGEDSSDTHDLEELSTDEQKEETQEMEEEEEEEQEEGIEDETEETDAQEKEKDTLEKEKDVNAKNKDEQEKEQDIPTYYSIPAGRENEDNKSTYNLDLLKILATYGSLLSKKDMKDINDNIKNITVDKKIINGSEIIEIIIKKDQKVLEKDISEERKKEKGDDEKHESISIDGDEGIHDINETVKKYMDKYFSVHDVPIYYIEDMHISKNTIYVTSDVNCDLDMLKMSILGICNITNKSIEDYNFFLVHKDIKLYDPSKLQEIPSFIRNVQELYKYSKSLDMKIVIASIHEEDINSLKPKSFHYLYESNKEDISFIREKGEETESSEKDEQDGEREGDKILGKIPHMDALNMQENSKYESPGDISKSYVADNVIFGRETLMNGLVERNEEEESQSIYNTSEEDVKYINKEITILEDEEYYRKGNYYNFFEIYIDNPTRKMSITNAPILKTYTLNLFIIDIMNKIMHVPSTFINTESYRKGMCILDIHKCLEYYSYNSKSKVISSLVFEKFITLYEVLKYLGTRDEHLLIRNKISEDCIGVDNLKDIKYPASINLKDSKFIHLEIPLFYLDERSNFFHDKITLMNVPENLTVSELCTSIKNILNEALTSFNVNTVMDIQVYTITDKQWQNVPENTSIYDIKMNFHNLYTLFIKNQFLSKNNFQELSNLIIDFSDNQMYVKKLDIYIDYNFSPYTLYNLPIHASSNHIKYLLLRNIHSFLSDSFANEFFFTYNKMYVIKSYSEIRGSENAEDEEVYIYEGDESKDSKKITYLFLLNMLSRFYKIKFNSSRMLENVISELFELSGKSSSENPLVEVRKSSKKVKNIEIHLANDSSGSSTGSSSATESTSNNKILVKNVPLGLLVWKFINILMKGTFNVPIEDKEKLYNLFALVPKDKEKVQNHDYYFSTIPGYTIEEVLKIMDKNNILLIKAYPEKLNRIRNSEHFEGYIEFNLDSLPSVIDFNNPIGSLSFYVNYKNKNKITHIINVPENITTDKLLKTILLDMYSKWQKLPKDEKIKFSLFRNNNEITDMKEYINSGEGAQLRTFISLKKKRSDSNTNNNTSINSMNHKFYKKKYVDLDKISEVDSMNLSDAELKAAQLYDNVLREILVKDYIDFNNISISGYTMTIYIFDGTTYQPTFIYNVPLSSTNKDVINFLLIKANHINTKRLVDEFLLLNEESFNLLKTKTFIEQNVVFIGELTELINLDRSKLYLVQKPLFNPLDDLFKNIANKSYDFKSEKRGVLNVSEEKGNLNLNIMFSKNKKRVISVQNIPHNMYITEFLRFAIGYQRKWIYKFVNFYIMKDSEKYVLNDTCDVIRHGRTISEIFKICKSGYPCTLHIDISLKDHHNETKAAHSTDSAYFIRPTDNEDKYKNLVILKELRKKILADEMDYTTTTNTNNNINNQKINLASINFEYNAGLYEKYIFGSSRIINIPKSYTVGDVLSYIKKKVKEDTKIKSVYELELKIIFNDAYITIPKELNMEYVINYYFINTPSIVSISDDNPFNIVHLTLYDTIIDIKNDIFVKKSIPMYIKNGKSLQNVKLKNIPVSITEDQLITYLLTYLTQNTEVINFIRDNTSICVYPRCDPVYIHHEKQQLCFISSLSYHIALKNICYLTTVESYEDFYSKMGHFEFIYDRSKYFSEIKAQSSSKKSSNVDDIMNLDMNIHFPNIERTVRVKNFNMNMQIEDLLEKIFQSVTTKSFRWGELFTFLGNTSRINEQMDERKIEKKVRTFRDYLNEEGNISFIYKPENNEIHDYLMHRIVYLPSLINYQTKYISLQTSINGYQNSSTILNGFPDYLTPKFMLTLIQYNLFRLIDKTYLKVFGCSYEYCINEDEFINYTNELFTKKNDNLAAYTLKSENSKQQMKLILRIKKKETRQIDTIRNLLSMELNISCQQLTNEEDMEECNDIISSLNTSHIFWRNSVLGFMANSIVIKDYYNNTLMLPYIDYGVNEKILIQNILNSINISPYLYKLFELTHVDKVCVSYIKKLKNIIPHIQCLLSYGFTVFFDLHHNSKFDQYNGFKLGTESSDITHIHPFQDILEKHFVEFFIHNHDGTHVFVKNVYRDLTVSILLNELSKARCHIHSLKYNQVSNFYKLVYVLNDNEQHDISPEISMEDVYDLVIKHSKANFSLRIVKRDDNKRGSDKRSDKSSDMNNDKNSDMNNDKSSDMNNDKNSDMNNDKSSDMNSDKSSDMNSDKSSDMNSDKSRDMNRDKSSDDNESTVEGDLPDMYLSPYPKIIDLSQNEFQVLMFLQLKPLEMDNMLRGLSTPRIIINSVLASTPILSLKEYLMVLFKDYFERMEISQNYYTKFYEFDIDLLIINFNPITKKIYKVNSDILNNLTVSNFYRVYYNAYLVLQLDKVKIFKSHLYDDFISYFSTVVIDFSFHKIQK</sequence>
<dbReference type="EMBL" id="FLQW01001449">
    <property type="protein sequence ID" value="SBS89664.1"/>
    <property type="molecule type" value="Genomic_DNA"/>
</dbReference>
<dbReference type="Proteomes" id="UP000078597">
    <property type="component" value="Unassembled WGS sequence"/>
</dbReference>
<feature type="compositionally biased region" description="Acidic residues" evidence="1">
    <location>
        <begin position="1053"/>
        <end position="1075"/>
    </location>
</feature>
<feature type="region of interest" description="Disordered" evidence="1">
    <location>
        <begin position="658"/>
        <end position="686"/>
    </location>
</feature>
<feature type="region of interest" description="Disordered" evidence="1">
    <location>
        <begin position="769"/>
        <end position="804"/>
    </location>
</feature>
<accession>A0A1A8WEQ0</accession>
<feature type="compositionally biased region" description="Basic and acidic residues" evidence="1">
    <location>
        <begin position="1035"/>
        <end position="1052"/>
    </location>
</feature>
<dbReference type="VEuPathDB" id="PlasmoDB:PmUG01_13040300"/>
<organism evidence="3 4">
    <name type="scientific">Plasmodium malariae</name>
    <dbReference type="NCBI Taxonomy" id="5858"/>
    <lineage>
        <taxon>Eukaryota</taxon>
        <taxon>Sar</taxon>
        <taxon>Alveolata</taxon>
        <taxon>Apicomplexa</taxon>
        <taxon>Aconoidasida</taxon>
        <taxon>Haemosporida</taxon>
        <taxon>Plasmodiidae</taxon>
        <taxon>Plasmodium</taxon>
        <taxon>Plasmodium (Plasmodium)</taxon>
    </lineage>
</organism>
<feature type="compositionally biased region" description="Basic and acidic residues" evidence="1">
    <location>
        <begin position="702"/>
        <end position="712"/>
    </location>
</feature>
<feature type="compositionally biased region" description="Basic and acidic residues" evidence="1">
    <location>
        <begin position="1076"/>
        <end position="1103"/>
    </location>
</feature>
<feature type="compositionally biased region" description="Basic and acidic residues" evidence="1">
    <location>
        <begin position="3168"/>
        <end position="3247"/>
    </location>
</feature>
<keyword evidence="2" id="KW-0732">Signal</keyword>
<protein>
    <submittedName>
        <fullName evidence="3">Liver specific protein 1, putative</fullName>
    </submittedName>
</protein>
<evidence type="ECO:0000256" key="1">
    <source>
        <dbReference type="SAM" id="MobiDB-lite"/>
    </source>
</evidence>
<feature type="region of interest" description="Disordered" evidence="1">
    <location>
        <begin position="1346"/>
        <end position="1367"/>
    </location>
</feature>
<feature type="region of interest" description="Disordered" evidence="1">
    <location>
        <begin position="1027"/>
        <end position="1115"/>
    </location>
</feature>